<dbReference type="InterPro" id="IPR021151">
    <property type="entry name" value="GINS_A"/>
</dbReference>
<comment type="subcellular location">
    <subcellularLocation>
        <location evidence="1 6">Nucleus</location>
    </subcellularLocation>
</comment>
<organism evidence="9 10">
    <name type="scientific">Gomphillus americanus</name>
    <dbReference type="NCBI Taxonomy" id="1940652"/>
    <lineage>
        <taxon>Eukaryota</taxon>
        <taxon>Fungi</taxon>
        <taxon>Dikarya</taxon>
        <taxon>Ascomycota</taxon>
        <taxon>Pezizomycotina</taxon>
        <taxon>Lecanoromycetes</taxon>
        <taxon>OSLEUM clade</taxon>
        <taxon>Ostropomycetidae</taxon>
        <taxon>Ostropales</taxon>
        <taxon>Graphidaceae</taxon>
        <taxon>Gomphilloideae</taxon>
        <taxon>Gomphillus</taxon>
    </lineage>
</organism>
<keyword evidence="5 6" id="KW-0539">Nucleus</keyword>
<dbReference type="OrthoDB" id="338231at2759"/>
<dbReference type="PANTHER" id="PTHR21206:SF0">
    <property type="entry name" value="DNA REPLICATION COMPLEX GINS PROTEIN SLD5"/>
    <property type="match status" value="1"/>
</dbReference>
<dbReference type="SUPFAM" id="SSF160059">
    <property type="entry name" value="PriA/YqbF domain"/>
    <property type="match status" value="1"/>
</dbReference>
<dbReference type="InterPro" id="IPR036224">
    <property type="entry name" value="GINS_bundle-like_dom_sf"/>
</dbReference>
<reference evidence="9" key="1">
    <citation type="submission" date="2021-03" db="EMBL/GenBank/DDBJ databases">
        <authorList>
            <person name="Tagirdzhanova G."/>
        </authorList>
    </citation>
    <scope>NUCLEOTIDE SEQUENCE</scope>
</reference>
<gene>
    <name evidence="9" type="ORF">GOMPHAMPRED_000012</name>
</gene>
<dbReference type="InterPro" id="IPR031633">
    <property type="entry name" value="SLD5_C"/>
</dbReference>
<dbReference type="PANTHER" id="PTHR21206">
    <property type="entry name" value="SLD5 PROTEIN"/>
    <property type="match status" value="1"/>
</dbReference>
<evidence type="ECO:0000256" key="2">
    <source>
        <dbReference type="ARBA" id="ARBA00008187"/>
    </source>
</evidence>
<keyword evidence="4 6" id="KW-0235">DNA replication</keyword>
<proteinExistence type="inferred from homology"/>
<evidence type="ECO:0000256" key="1">
    <source>
        <dbReference type="ARBA" id="ARBA00004123"/>
    </source>
</evidence>
<dbReference type="GO" id="GO:0006261">
    <property type="term" value="P:DNA-templated DNA replication"/>
    <property type="evidence" value="ECO:0007669"/>
    <property type="project" value="InterPro"/>
</dbReference>
<dbReference type="InterPro" id="IPR008591">
    <property type="entry name" value="GINS_Sld5"/>
</dbReference>
<dbReference type="AlphaFoldDB" id="A0A8H3I386"/>
<name>A0A8H3I386_9LECA</name>
<evidence type="ECO:0000256" key="3">
    <source>
        <dbReference type="ARBA" id="ARBA00014804"/>
    </source>
</evidence>
<evidence type="ECO:0000256" key="4">
    <source>
        <dbReference type="ARBA" id="ARBA00022705"/>
    </source>
</evidence>
<dbReference type="Pfam" id="PF16922">
    <property type="entry name" value="SLD5_C"/>
    <property type="match status" value="1"/>
</dbReference>
<evidence type="ECO:0000259" key="7">
    <source>
        <dbReference type="Pfam" id="PF05916"/>
    </source>
</evidence>
<keyword evidence="10" id="KW-1185">Reference proteome</keyword>
<evidence type="ECO:0000313" key="10">
    <source>
        <dbReference type="Proteomes" id="UP000664169"/>
    </source>
</evidence>
<dbReference type="CDD" id="cd11711">
    <property type="entry name" value="GINS_A_Sld5"/>
    <property type="match status" value="1"/>
</dbReference>
<dbReference type="GO" id="GO:0000811">
    <property type="term" value="C:GINS complex"/>
    <property type="evidence" value="ECO:0007669"/>
    <property type="project" value="UniProtKB-UniRule"/>
</dbReference>
<evidence type="ECO:0000256" key="5">
    <source>
        <dbReference type="ARBA" id="ARBA00023242"/>
    </source>
</evidence>
<dbReference type="CDD" id="cd21692">
    <property type="entry name" value="GINS_B_Sld5"/>
    <property type="match status" value="1"/>
</dbReference>
<evidence type="ECO:0000313" key="9">
    <source>
        <dbReference type="EMBL" id="CAF9902858.1"/>
    </source>
</evidence>
<evidence type="ECO:0000256" key="6">
    <source>
        <dbReference type="PIRNR" id="PIRNR007764"/>
    </source>
</evidence>
<comment type="caution">
    <text evidence="9">The sequence shown here is derived from an EMBL/GenBank/DDBJ whole genome shotgun (WGS) entry which is preliminary data.</text>
</comment>
<dbReference type="SUPFAM" id="SSF158573">
    <property type="entry name" value="GINS helical bundle-like"/>
    <property type="match status" value="1"/>
</dbReference>
<accession>A0A8H3I386</accession>
<dbReference type="EMBL" id="CAJPDQ010000001">
    <property type="protein sequence ID" value="CAF9902858.1"/>
    <property type="molecule type" value="Genomic_DNA"/>
</dbReference>
<feature type="domain" description="GINS subunit" evidence="7">
    <location>
        <begin position="73"/>
        <end position="157"/>
    </location>
</feature>
<comment type="similarity">
    <text evidence="2 6">Belongs to the GINS4/SLD5 family.</text>
</comment>
<dbReference type="PIRSF" id="PIRSF007764">
    <property type="entry name" value="Sld5"/>
    <property type="match status" value="1"/>
</dbReference>
<dbReference type="Proteomes" id="UP000664169">
    <property type="component" value="Unassembled WGS sequence"/>
</dbReference>
<evidence type="ECO:0000259" key="8">
    <source>
        <dbReference type="Pfam" id="PF16922"/>
    </source>
</evidence>
<comment type="function">
    <text evidence="6">The GINS complex plays an essential role in the initiation of DNA replication.</text>
</comment>
<dbReference type="InterPro" id="IPR038749">
    <property type="entry name" value="Sld5_GINS_A"/>
</dbReference>
<sequence>MDISDILADATSHIPSRSQKESDHIALTRAWVNERNAPEILPWPTELIDRVMDILRSQIEKVEDSFSDIDPASNFKSIIVQTELERFKYLVRAFIRTRIAKVYRLLELGALVLTCVEIDAHALYYLSSPEQTLRLSPSELSYAKSHQTLISNHYQSSFLSQFPASLQKLDDTAGGISMVEQPDFDKTVIVRILRSSNEEVSVEGTDIEFSLEQGSIMVVRWSAIKEVVERGDAELI</sequence>
<feature type="domain" description="DNA replication complex GINS protein SLD5 C-terminal" evidence="8">
    <location>
        <begin position="182"/>
        <end position="236"/>
    </location>
</feature>
<dbReference type="Gene3D" id="3.40.5.60">
    <property type="match status" value="1"/>
</dbReference>
<dbReference type="Pfam" id="PF05916">
    <property type="entry name" value="Sld5"/>
    <property type="match status" value="1"/>
</dbReference>
<dbReference type="Gene3D" id="1.20.58.1030">
    <property type="match status" value="1"/>
</dbReference>
<protein>
    <recommendedName>
        <fullName evidence="3 6">DNA replication complex GINS protein SLD5</fullName>
    </recommendedName>
</protein>
<dbReference type="GO" id="GO:0000727">
    <property type="term" value="P:double-strand break repair via break-induced replication"/>
    <property type="evidence" value="ECO:0007669"/>
    <property type="project" value="TreeGrafter"/>
</dbReference>